<proteinExistence type="predicted"/>
<gene>
    <name evidence="1" type="ORF">mRhiFer1_009276</name>
</gene>
<dbReference type="EMBL" id="JACAGC010000024">
    <property type="protein sequence ID" value="KAF6280894.1"/>
    <property type="molecule type" value="Genomic_DNA"/>
</dbReference>
<protein>
    <submittedName>
        <fullName evidence="1">Uncharacterized protein</fullName>
    </submittedName>
</protein>
<organism evidence="1 2">
    <name type="scientific">Rhinolophus ferrumequinum</name>
    <name type="common">Greater horseshoe bat</name>
    <dbReference type="NCBI Taxonomy" id="59479"/>
    <lineage>
        <taxon>Eukaryota</taxon>
        <taxon>Metazoa</taxon>
        <taxon>Chordata</taxon>
        <taxon>Craniata</taxon>
        <taxon>Vertebrata</taxon>
        <taxon>Euteleostomi</taxon>
        <taxon>Mammalia</taxon>
        <taxon>Eutheria</taxon>
        <taxon>Laurasiatheria</taxon>
        <taxon>Chiroptera</taxon>
        <taxon>Yinpterochiroptera</taxon>
        <taxon>Rhinolophoidea</taxon>
        <taxon>Rhinolophidae</taxon>
        <taxon>Rhinolophinae</taxon>
        <taxon>Rhinolophus</taxon>
    </lineage>
</organism>
<evidence type="ECO:0000313" key="1">
    <source>
        <dbReference type="EMBL" id="KAF6280894.1"/>
    </source>
</evidence>
<reference evidence="1 2" key="1">
    <citation type="journal article" date="2020" name="Nature">
        <title>Six reference-quality genomes reveal evolution of bat adaptations.</title>
        <authorList>
            <person name="Jebb D."/>
            <person name="Huang Z."/>
            <person name="Pippel M."/>
            <person name="Hughes G.M."/>
            <person name="Lavrichenko K."/>
            <person name="Devanna P."/>
            <person name="Winkler S."/>
            <person name="Jermiin L.S."/>
            <person name="Skirmuntt E.C."/>
            <person name="Katzourakis A."/>
            <person name="Burkitt-Gray L."/>
            <person name="Ray D.A."/>
            <person name="Sullivan K.A.M."/>
            <person name="Roscito J.G."/>
            <person name="Kirilenko B.M."/>
            <person name="Davalos L.M."/>
            <person name="Corthals A.P."/>
            <person name="Power M.L."/>
            <person name="Jones G."/>
            <person name="Ransome R.D."/>
            <person name="Dechmann D.K.N."/>
            <person name="Locatelli A.G."/>
            <person name="Puechmaille S.J."/>
            <person name="Fedrigo O."/>
            <person name="Jarvis E.D."/>
            <person name="Hiller M."/>
            <person name="Vernes S.C."/>
            <person name="Myers E.W."/>
            <person name="Teeling E.C."/>
        </authorList>
    </citation>
    <scope>NUCLEOTIDE SEQUENCE [LARGE SCALE GENOMIC DNA]</scope>
    <source>
        <strain evidence="1">MRhiFer1</strain>
        <tissue evidence="1">Lung</tissue>
    </source>
</reference>
<name>A0A7J7RY15_RHIFE</name>
<sequence>MLKSKVGHVWMTLKQIPPGNHPSTSCLWTCHSGHFLERTEPVLHIPGPRQRLLSCIVPSKGLRVGGGWAGREQALSWARVPPCCPPWTTPRSLGLLFVRLSFVEWPVVASSLLPELLHWEGVELWRGSFLWRNCDQAVIWGKDSGQGCHIWGLDSEFWRLSQIRTPTVLYVMVELKTAVRYY</sequence>
<dbReference type="Proteomes" id="UP000585614">
    <property type="component" value="Unassembled WGS sequence"/>
</dbReference>
<comment type="caution">
    <text evidence="1">The sequence shown here is derived from an EMBL/GenBank/DDBJ whole genome shotgun (WGS) entry which is preliminary data.</text>
</comment>
<dbReference type="AlphaFoldDB" id="A0A7J7RY15"/>
<evidence type="ECO:0000313" key="2">
    <source>
        <dbReference type="Proteomes" id="UP000585614"/>
    </source>
</evidence>
<accession>A0A7J7RY15</accession>